<dbReference type="KEGG" id="agi:FSB73_11970"/>
<reference evidence="2 3" key="1">
    <citation type="journal article" date="2017" name="Int. J. Syst. Evol. Microbiol.">
        <title>Arachidicoccus ginsenosidivorans sp. nov., with ginsenoside-converting activity isolated from ginseng cultivating soil.</title>
        <authorList>
            <person name="Siddiqi M.Z."/>
            <person name="Aslam Z."/>
            <person name="Im W.T."/>
        </authorList>
    </citation>
    <scope>NUCLEOTIDE SEQUENCE [LARGE SCALE GENOMIC DNA]</scope>
    <source>
        <strain evidence="2 3">Gsoil 809</strain>
    </source>
</reference>
<dbReference type="EMBL" id="CP042434">
    <property type="protein sequence ID" value="QEC72281.1"/>
    <property type="molecule type" value="Genomic_DNA"/>
</dbReference>
<dbReference type="Proteomes" id="UP000321291">
    <property type="component" value="Chromosome"/>
</dbReference>
<evidence type="ECO:0000313" key="2">
    <source>
        <dbReference type="EMBL" id="QEC72281.1"/>
    </source>
</evidence>
<feature type="signal peptide" evidence="1">
    <location>
        <begin position="1"/>
        <end position="22"/>
    </location>
</feature>
<evidence type="ECO:0000256" key="1">
    <source>
        <dbReference type="SAM" id="SignalP"/>
    </source>
</evidence>
<accession>A0A5B8VMG4</accession>
<name>A0A5B8VMG4_9BACT</name>
<protein>
    <submittedName>
        <fullName evidence="2">Uncharacterized protein</fullName>
    </submittedName>
</protein>
<sequence length="374" mass="42771">MMCNCKLILLCAIYFIGVSVKAQNYAQWPAEKPRTGFIENAQSKQVRLQNRTRPQVIAMQDKMRAFFNENMEALSQKTGWLVVELDEFCSDGNVYHNEDGTVQDVPFNKCPPGSFNITYQFIANKDSLAAWKIYQSNFQKADEQSQQQRNNDVQDITQSPKYKQYQDSAKYYMHLYTAYVQKHQDEGVALFTKDTHPKYYQQKQMEFMDKATALTDGQVKAAGVDQLEANGAKIARRFRNHSIVTVTFEVNAYKEYAVDGSLGPIEYTTTPFLKSPATLSKLYTTGRDQTSQDLLKWDHILLIMMGQFNLHPNQYGGYEAAFMQNGQSDLYTPKKVTCGQIQNICIKISGSKAHIQRLAALLDTKNYNNVIYSK</sequence>
<gene>
    <name evidence="2" type="ORF">FSB73_11970</name>
</gene>
<proteinExistence type="predicted"/>
<keyword evidence="3" id="KW-1185">Reference proteome</keyword>
<dbReference type="RefSeq" id="WP_146782345.1">
    <property type="nucleotide sequence ID" value="NZ_CP042434.1"/>
</dbReference>
<organism evidence="2 3">
    <name type="scientific">Arachidicoccus ginsenosidivorans</name>
    <dbReference type="NCBI Taxonomy" id="496057"/>
    <lineage>
        <taxon>Bacteria</taxon>
        <taxon>Pseudomonadati</taxon>
        <taxon>Bacteroidota</taxon>
        <taxon>Chitinophagia</taxon>
        <taxon>Chitinophagales</taxon>
        <taxon>Chitinophagaceae</taxon>
        <taxon>Arachidicoccus</taxon>
    </lineage>
</organism>
<dbReference type="AlphaFoldDB" id="A0A5B8VMG4"/>
<evidence type="ECO:0000313" key="3">
    <source>
        <dbReference type="Proteomes" id="UP000321291"/>
    </source>
</evidence>
<feature type="chain" id="PRO_5023131174" evidence="1">
    <location>
        <begin position="23"/>
        <end position="374"/>
    </location>
</feature>
<keyword evidence="1" id="KW-0732">Signal</keyword>